<dbReference type="SUPFAM" id="SSF158791">
    <property type="entry name" value="MgtE N-terminal domain-like"/>
    <property type="match status" value="2"/>
</dbReference>
<name>A0A9D2A670_9FIRM</name>
<accession>A0A9D2A670</accession>
<comment type="subcellular location">
    <subcellularLocation>
        <location evidence="9">Cell membrane</location>
        <topology evidence="9">Multi-pass membrane protein</topology>
    </subcellularLocation>
    <subcellularLocation>
        <location evidence="1">Membrane</location>
        <topology evidence="1">Multi-pass membrane protein</topology>
    </subcellularLocation>
</comment>
<dbReference type="InterPro" id="IPR036739">
    <property type="entry name" value="SLC41_membr_dom_sf"/>
</dbReference>
<dbReference type="AlphaFoldDB" id="A0A9D2A670"/>
<reference evidence="12" key="1">
    <citation type="journal article" date="2021" name="PeerJ">
        <title>Extensive microbial diversity within the chicken gut microbiome revealed by metagenomics and culture.</title>
        <authorList>
            <person name="Gilroy R."/>
            <person name="Ravi A."/>
            <person name="Getino M."/>
            <person name="Pursley I."/>
            <person name="Horton D.L."/>
            <person name="Alikhan N.F."/>
            <person name="Baker D."/>
            <person name="Gharbi K."/>
            <person name="Hall N."/>
            <person name="Watson M."/>
            <person name="Adriaenssens E.M."/>
            <person name="Foster-Nyarko E."/>
            <person name="Jarju S."/>
            <person name="Secka A."/>
            <person name="Antonio M."/>
            <person name="Oren A."/>
            <person name="Chaudhuri R.R."/>
            <person name="La Ragione R."/>
            <person name="Hildebrand F."/>
            <person name="Pallen M.J."/>
        </authorList>
    </citation>
    <scope>NUCLEOTIDE SEQUENCE</scope>
    <source>
        <strain evidence="12">CHK187-5294</strain>
    </source>
</reference>
<feature type="transmembrane region" description="Helical" evidence="9">
    <location>
        <begin position="407"/>
        <end position="424"/>
    </location>
</feature>
<proteinExistence type="inferred from homology"/>
<evidence type="ECO:0000256" key="7">
    <source>
        <dbReference type="ARBA" id="ARBA00023136"/>
    </source>
</evidence>
<evidence type="ECO:0000256" key="6">
    <source>
        <dbReference type="ARBA" id="ARBA00022989"/>
    </source>
</evidence>
<sequence>MSEEEMKKEQDEDMLEKISQLLDENRTEDLESLIDERTSEELAHILEALDGEKMPKFFGCLDKEVAADVFVLLNRETQKRVLKDFSDVKLQEVTDEIIDDDVEELLESMPTDVVHEVLLKATPENRNDKIVEIVDFLEERKFSQLKPLLAELEPADLAEIFSELSETDLPIVFRLLPKELAAETFVEMNSTQQELLIRSFSDKELKLMLDELFVDDTVDLVEEMPANVVKRILLQADSETRKEINEILKYPKDSAGSIMTTECISLRAHMTVRECFDKIRKEAIDKETIYTCYVTDDQKKLLGIVTVKDLLLHGYEEKVESFMEDNFIYVDTQQDKEEVANLLSKYDLLSVPVVDQEKRLVGIVTVDDALDVITEEATEDISYMNSVTPSDKPYLETNVFRIYLHRIPWLLILMIGATFTGLILNTYEALLLPVFVACVPMIMGTGGNAGSQASVTVIRGMALDEIRPRDILRVIWKELRVALLVSVSVGAVCFLKLQLIDRLIFGYNYTLLYSAAVSVAIAFAVIVAKIVGCCVPIFAKAIKVDPAVFANPFITTITDVLSLLIFCGVVIGLFGIVA</sequence>
<keyword evidence="9" id="KW-0479">Metal-binding</keyword>
<keyword evidence="7 9" id="KW-0472">Membrane</keyword>
<keyword evidence="6 9" id="KW-1133">Transmembrane helix</keyword>
<comment type="caution">
    <text evidence="12">The sequence shown here is derived from an EMBL/GenBank/DDBJ whole genome shotgun (WGS) entry which is preliminary data.</text>
</comment>
<evidence type="ECO:0000256" key="1">
    <source>
        <dbReference type="ARBA" id="ARBA00004141"/>
    </source>
</evidence>
<dbReference type="Gene3D" id="1.10.357.20">
    <property type="entry name" value="SLC41 divalent cation transporters, integral membrane domain"/>
    <property type="match status" value="1"/>
</dbReference>
<feature type="domain" description="CBS" evidence="11">
    <location>
        <begin position="323"/>
        <end position="379"/>
    </location>
</feature>
<feature type="transmembrane region" description="Helical" evidence="9">
    <location>
        <begin position="511"/>
        <end position="539"/>
    </location>
</feature>
<dbReference type="InterPro" id="IPR000644">
    <property type="entry name" value="CBS_dom"/>
</dbReference>
<feature type="domain" description="CBS" evidence="11">
    <location>
        <begin position="259"/>
        <end position="321"/>
    </location>
</feature>
<keyword evidence="9" id="KW-1003">Cell membrane</keyword>
<dbReference type="InterPro" id="IPR038076">
    <property type="entry name" value="MgtE_N_sf"/>
</dbReference>
<evidence type="ECO:0000256" key="3">
    <source>
        <dbReference type="ARBA" id="ARBA00022448"/>
    </source>
</evidence>
<evidence type="ECO:0000256" key="8">
    <source>
        <dbReference type="PROSITE-ProRule" id="PRU00703"/>
    </source>
</evidence>
<keyword evidence="8" id="KW-0129">CBS domain</keyword>
<gene>
    <name evidence="12" type="primary">mgtE</name>
    <name evidence="12" type="ORF">H9727_01880</name>
</gene>
<evidence type="ECO:0000313" key="12">
    <source>
        <dbReference type="EMBL" id="HIZ03013.1"/>
    </source>
</evidence>
<evidence type="ECO:0000256" key="5">
    <source>
        <dbReference type="ARBA" id="ARBA00022842"/>
    </source>
</evidence>
<dbReference type="SMART" id="SM00924">
    <property type="entry name" value="MgtE_N"/>
    <property type="match status" value="2"/>
</dbReference>
<dbReference type="InterPro" id="IPR006668">
    <property type="entry name" value="Mg_transptr_MgtE_intracell_dom"/>
</dbReference>
<dbReference type="EMBL" id="DXCL01000010">
    <property type="protein sequence ID" value="HIZ03013.1"/>
    <property type="molecule type" value="Genomic_DNA"/>
</dbReference>
<dbReference type="NCBIfam" id="TIGR00400">
    <property type="entry name" value="mgtE"/>
    <property type="match status" value="1"/>
</dbReference>
<dbReference type="InterPro" id="IPR006667">
    <property type="entry name" value="SLC41_membr_dom"/>
</dbReference>
<dbReference type="CDD" id="cd04606">
    <property type="entry name" value="CBS_pair_Mg_transporter"/>
    <property type="match status" value="1"/>
</dbReference>
<evidence type="ECO:0000256" key="4">
    <source>
        <dbReference type="ARBA" id="ARBA00022692"/>
    </source>
</evidence>
<feature type="compositionally biased region" description="Basic and acidic residues" evidence="10">
    <location>
        <begin position="1"/>
        <end position="10"/>
    </location>
</feature>
<feature type="transmembrane region" description="Helical" evidence="9">
    <location>
        <begin position="430"/>
        <end position="458"/>
    </location>
</feature>
<dbReference type="Gene3D" id="3.10.580.10">
    <property type="entry name" value="CBS-domain"/>
    <property type="match status" value="1"/>
</dbReference>
<dbReference type="Pfam" id="PF01769">
    <property type="entry name" value="MgtE"/>
    <property type="match status" value="1"/>
</dbReference>
<dbReference type="Proteomes" id="UP000824132">
    <property type="component" value="Unassembled WGS sequence"/>
</dbReference>
<reference evidence="12" key="2">
    <citation type="submission" date="2021-04" db="EMBL/GenBank/DDBJ databases">
        <authorList>
            <person name="Gilroy R."/>
        </authorList>
    </citation>
    <scope>NUCLEOTIDE SEQUENCE</scope>
    <source>
        <strain evidence="12">CHK187-5294</strain>
    </source>
</reference>
<keyword evidence="5 9" id="KW-0460">Magnesium</keyword>
<dbReference type="SUPFAM" id="SSF161093">
    <property type="entry name" value="MgtE membrane domain-like"/>
    <property type="match status" value="1"/>
</dbReference>
<dbReference type="InterPro" id="IPR046342">
    <property type="entry name" value="CBS_dom_sf"/>
</dbReference>
<keyword evidence="4 9" id="KW-0812">Transmembrane</keyword>
<evidence type="ECO:0000256" key="10">
    <source>
        <dbReference type="SAM" id="MobiDB-lite"/>
    </source>
</evidence>
<comment type="caution">
    <text evidence="9">Lacks conserved residue(s) required for the propagation of feature annotation.</text>
</comment>
<keyword evidence="3 9" id="KW-0813">Transport</keyword>
<feature type="region of interest" description="Disordered" evidence="10">
    <location>
        <begin position="1"/>
        <end position="23"/>
    </location>
</feature>
<dbReference type="GO" id="GO:0015095">
    <property type="term" value="F:magnesium ion transmembrane transporter activity"/>
    <property type="evidence" value="ECO:0007669"/>
    <property type="project" value="UniProtKB-UniRule"/>
</dbReference>
<dbReference type="SUPFAM" id="SSF54631">
    <property type="entry name" value="CBS-domain pair"/>
    <property type="match status" value="1"/>
</dbReference>
<dbReference type="InterPro" id="IPR006669">
    <property type="entry name" value="MgtE_transporter"/>
</dbReference>
<feature type="transmembrane region" description="Helical" evidence="9">
    <location>
        <begin position="560"/>
        <end position="577"/>
    </location>
</feature>
<dbReference type="PANTHER" id="PTHR43773">
    <property type="entry name" value="MAGNESIUM TRANSPORTER MGTE"/>
    <property type="match status" value="1"/>
</dbReference>
<evidence type="ECO:0000259" key="11">
    <source>
        <dbReference type="PROSITE" id="PS51371"/>
    </source>
</evidence>
<protein>
    <recommendedName>
        <fullName evidence="9">Magnesium transporter MgtE</fullName>
    </recommendedName>
</protein>
<evidence type="ECO:0000313" key="13">
    <source>
        <dbReference type="Proteomes" id="UP000824132"/>
    </source>
</evidence>
<dbReference type="PANTHER" id="PTHR43773:SF1">
    <property type="entry name" value="MAGNESIUM TRANSPORTER MGTE"/>
    <property type="match status" value="1"/>
</dbReference>
<comment type="function">
    <text evidence="9">Acts as a magnesium transporter.</text>
</comment>
<evidence type="ECO:0000256" key="9">
    <source>
        <dbReference type="RuleBase" id="RU362011"/>
    </source>
</evidence>
<dbReference type="SMART" id="SM00116">
    <property type="entry name" value="CBS"/>
    <property type="match status" value="2"/>
</dbReference>
<dbReference type="Pfam" id="PF00571">
    <property type="entry name" value="CBS"/>
    <property type="match status" value="2"/>
</dbReference>
<dbReference type="PROSITE" id="PS51371">
    <property type="entry name" value="CBS"/>
    <property type="match status" value="2"/>
</dbReference>
<dbReference type="Pfam" id="PF03448">
    <property type="entry name" value="MgtE_N"/>
    <property type="match status" value="2"/>
</dbReference>
<comment type="similarity">
    <text evidence="2 9">Belongs to the SLC41A transporter family.</text>
</comment>
<dbReference type="Gene3D" id="1.25.60.10">
    <property type="entry name" value="MgtE N-terminal domain-like"/>
    <property type="match status" value="2"/>
</dbReference>
<comment type="subunit">
    <text evidence="9">Homodimer.</text>
</comment>
<dbReference type="GO" id="GO:0005886">
    <property type="term" value="C:plasma membrane"/>
    <property type="evidence" value="ECO:0007669"/>
    <property type="project" value="UniProtKB-SubCell"/>
</dbReference>
<organism evidence="12 13">
    <name type="scientific">Candidatus Borkfalkia avistercoris</name>
    <dbReference type="NCBI Taxonomy" id="2838504"/>
    <lineage>
        <taxon>Bacteria</taxon>
        <taxon>Bacillati</taxon>
        <taxon>Bacillota</taxon>
        <taxon>Clostridia</taxon>
        <taxon>Christensenellales</taxon>
        <taxon>Christensenellaceae</taxon>
        <taxon>Candidatus Borkfalkia</taxon>
    </lineage>
</organism>
<dbReference type="GO" id="GO:0046872">
    <property type="term" value="F:metal ion binding"/>
    <property type="evidence" value="ECO:0007669"/>
    <property type="project" value="UniProtKB-KW"/>
</dbReference>
<evidence type="ECO:0000256" key="2">
    <source>
        <dbReference type="ARBA" id="ARBA00009749"/>
    </source>
</evidence>